<keyword evidence="3" id="KW-1185">Reference proteome</keyword>
<gene>
    <name evidence="2" type="ORF">COCSUDRAFT_56520</name>
</gene>
<organism evidence="2 3">
    <name type="scientific">Coccomyxa subellipsoidea (strain C-169)</name>
    <name type="common">Green microalga</name>
    <dbReference type="NCBI Taxonomy" id="574566"/>
    <lineage>
        <taxon>Eukaryota</taxon>
        <taxon>Viridiplantae</taxon>
        <taxon>Chlorophyta</taxon>
        <taxon>core chlorophytes</taxon>
        <taxon>Trebouxiophyceae</taxon>
        <taxon>Trebouxiophyceae incertae sedis</taxon>
        <taxon>Coccomyxaceae</taxon>
        <taxon>Coccomyxa</taxon>
        <taxon>Coccomyxa subellipsoidea</taxon>
    </lineage>
</organism>
<dbReference type="GeneID" id="17040074"/>
<accession>I0YUM0</accession>
<reference evidence="2 3" key="1">
    <citation type="journal article" date="2012" name="Genome Biol.">
        <title>The genome of the polar eukaryotic microalga coccomyxa subellipsoidea reveals traits of cold adaptation.</title>
        <authorList>
            <person name="Blanc G."/>
            <person name="Agarkova I."/>
            <person name="Grimwood J."/>
            <person name="Kuo A."/>
            <person name="Brueggeman A."/>
            <person name="Dunigan D."/>
            <person name="Gurnon J."/>
            <person name="Ladunga I."/>
            <person name="Lindquist E."/>
            <person name="Lucas S."/>
            <person name="Pangilinan J."/>
            <person name="Proschold T."/>
            <person name="Salamov A."/>
            <person name="Schmutz J."/>
            <person name="Weeks D."/>
            <person name="Yamada T."/>
            <person name="Claverie J.M."/>
            <person name="Grigoriev I."/>
            <person name="Van Etten J."/>
            <person name="Lomsadze A."/>
            <person name="Borodovsky M."/>
        </authorList>
    </citation>
    <scope>NUCLEOTIDE SEQUENCE [LARGE SCALE GENOMIC DNA]</scope>
    <source>
        <strain evidence="2 3">C-169</strain>
    </source>
</reference>
<protein>
    <submittedName>
        <fullName evidence="2">Uncharacterized protein</fullName>
    </submittedName>
</protein>
<sequence length="70" mass="7318">MTPQAPQQAPRAESPSARQPSAAPGGEPAAPPLHEEVAAGVEAYGLVRNMYADGKKEITKAGLIKVLYSF</sequence>
<dbReference type="KEGG" id="csl:COCSUDRAFT_56520"/>
<dbReference type="Proteomes" id="UP000007264">
    <property type="component" value="Unassembled WGS sequence"/>
</dbReference>
<dbReference type="RefSeq" id="XP_005646633.1">
    <property type="nucleotide sequence ID" value="XM_005646576.1"/>
</dbReference>
<dbReference type="AlphaFoldDB" id="I0YUM0"/>
<evidence type="ECO:0000313" key="2">
    <source>
        <dbReference type="EMBL" id="EIE22089.1"/>
    </source>
</evidence>
<name>I0YUM0_COCSC</name>
<evidence type="ECO:0000256" key="1">
    <source>
        <dbReference type="SAM" id="MobiDB-lite"/>
    </source>
</evidence>
<proteinExistence type="predicted"/>
<dbReference type="EMBL" id="AGSI01000011">
    <property type="protein sequence ID" value="EIE22089.1"/>
    <property type="molecule type" value="Genomic_DNA"/>
</dbReference>
<feature type="region of interest" description="Disordered" evidence="1">
    <location>
        <begin position="1"/>
        <end position="34"/>
    </location>
</feature>
<evidence type="ECO:0000313" key="3">
    <source>
        <dbReference type="Proteomes" id="UP000007264"/>
    </source>
</evidence>
<comment type="caution">
    <text evidence="2">The sequence shown here is derived from an EMBL/GenBank/DDBJ whole genome shotgun (WGS) entry which is preliminary data.</text>
</comment>